<organism evidence="2 3">
    <name type="scientific">Arthrobotrys musiformis</name>
    <dbReference type="NCBI Taxonomy" id="47236"/>
    <lineage>
        <taxon>Eukaryota</taxon>
        <taxon>Fungi</taxon>
        <taxon>Dikarya</taxon>
        <taxon>Ascomycota</taxon>
        <taxon>Pezizomycotina</taxon>
        <taxon>Orbiliomycetes</taxon>
        <taxon>Orbiliales</taxon>
        <taxon>Orbiliaceae</taxon>
        <taxon>Arthrobotrys</taxon>
    </lineage>
</organism>
<feature type="region of interest" description="Disordered" evidence="1">
    <location>
        <begin position="175"/>
        <end position="245"/>
    </location>
</feature>
<comment type="caution">
    <text evidence="2">The sequence shown here is derived from an EMBL/GenBank/DDBJ whole genome shotgun (WGS) entry which is preliminary data.</text>
</comment>
<dbReference type="AlphaFoldDB" id="A0AAV9VY61"/>
<feature type="region of interest" description="Disordered" evidence="1">
    <location>
        <begin position="117"/>
        <end position="140"/>
    </location>
</feature>
<dbReference type="EMBL" id="JAVHJL010000009">
    <property type="protein sequence ID" value="KAK6497456.1"/>
    <property type="molecule type" value="Genomic_DNA"/>
</dbReference>
<feature type="compositionally biased region" description="Low complexity" evidence="1">
    <location>
        <begin position="175"/>
        <end position="189"/>
    </location>
</feature>
<feature type="compositionally biased region" description="Acidic residues" evidence="1">
    <location>
        <begin position="219"/>
        <end position="230"/>
    </location>
</feature>
<sequence>MARPARNRDALSLALNNGKSVWEDGKAMIYYDSDGRKQFIKKAQSIYKYAFQCRRAMENLIPWAKEKMNGPGYDALFFNRDPQIYPAEEADIEKWIRAHHQRQDLQRMQRFRVPLIRAPPPPPHFQLMPPQPQVQQLQVQQLQVQQPQAQQPQVQQPQIQQPQVQQPQVQNPVILPTTDANTNTNNVNNAIKRRDLTDSEGDEEDDEEPVANPPIQVEAPDDDGGDDDGDGSSSSEPDSPDDPYNLEQHLVNLADWFKCWERNFRHVLRDANRVGDVPYPPSWLRNLVGQY</sequence>
<reference evidence="2 3" key="1">
    <citation type="submission" date="2023-08" db="EMBL/GenBank/DDBJ databases">
        <authorList>
            <person name="Palmer J.M."/>
        </authorList>
    </citation>
    <scope>NUCLEOTIDE SEQUENCE [LARGE SCALE GENOMIC DNA]</scope>
    <source>
        <strain evidence="2 3">TWF481</strain>
    </source>
</reference>
<protein>
    <submittedName>
        <fullName evidence="2">Uncharacterized protein</fullName>
    </submittedName>
</protein>
<gene>
    <name evidence="2" type="ORF">TWF481_011864</name>
</gene>
<dbReference type="Proteomes" id="UP001370758">
    <property type="component" value="Unassembled WGS sequence"/>
</dbReference>
<evidence type="ECO:0000256" key="1">
    <source>
        <dbReference type="SAM" id="MobiDB-lite"/>
    </source>
</evidence>
<accession>A0AAV9VY61</accession>
<name>A0AAV9VY61_9PEZI</name>
<feature type="compositionally biased region" description="Acidic residues" evidence="1">
    <location>
        <begin position="198"/>
        <end position="209"/>
    </location>
</feature>
<evidence type="ECO:0000313" key="2">
    <source>
        <dbReference type="EMBL" id="KAK6497456.1"/>
    </source>
</evidence>
<feature type="compositionally biased region" description="Pro residues" evidence="1">
    <location>
        <begin position="117"/>
        <end position="132"/>
    </location>
</feature>
<keyword evidence="3" id="KW-1185">Reference proteome</keyword>
<evidence type="ECO:0000313" key="3">
    <source>
        <dbReference type="Proteomes" id="UP001370758"/>
    </source>
</evidence>
<proteinExistence type="predicted"/>